<evidence type="ECO:0000256" key="6">
    <source>
        <dbReference type="ARBA" id="ARBA00047761"/>
    </source>
</evidence>
<dbReference type="GO" id="GO:0071363">
    <property type="term" value="P:cellular response to growth factor stimulus"/>
    <property type="evidence" value="ECO:0007669"/>
    <property type="project" value="UniProtKB-ARBA"/>
</dbReference>
<dbReference type="GeneTree" id="ENSGT00940000157153"/>
<evidence type="ECO:0000256" key="8">
    <source>
        <dbReference type="ARBA" id="ARBA00051722"/>
    </source>
</evidence>
<evidence type="ECO:0000259" key="10">
    <source>
        <dbReference type="PROSITE" id="PS50056"/>
    </source>
</evidence>
<dbReference type="Gene3D" id="3.90.190.10">
    <property type="entry name" value="Protein tyrosine phosphatase superfamily"/>
    <property type="match status" value="1"/>
</dbReference>
<dbReference type="InterPro" id="IPR020422">
    <property type="entry name" value="TYR_PHOSPHATASE_DUAL_dom"/>
</dbReference>
<dbReference type="GO" id="GO:0007165">
    <property type="term" value="P:signal transduction"/>
    <property type="evidence" value="ECO:0007669"/>
    <property type="project" value="TreeGrafter"/>
</dbReference>
<accession>S4RMV2</accession>
<evidence type="ECO:0000256" key="2">
    <source>
        <dbReference type="ARBA" id="ARBA00008601"/>
    </source>
</evidence>
<dbReference type="InterPro" id="IPR000340">
    <property type="entry name" value="Dual-sp_phosphatase_cat-dom"/>
</dbReference>
<keyword evidence="5" id="KW-0904">Protein phosphatase</keyword>
<dbReference type="SMART" id="SM00195">
    <property type="entry name" value="DSPc"/>
    <property type="match status" value="1"/>
</dbReference>
<feature type="domain" description="Tyrosine-protein phosphatase" evidence="9">
    <location>
        <begin position="3"/>
        <end position="144"/>
    </location>
</feature>
<reference evidence="11" key="1">
    <citation type="submission" date="2025-08" db="UniProtKB">
        <authorList>
            <consortium name="Ensembl"/>
        </authorList>
    </citation>
    <scope>IDENTIFICATION</scope>
</reference>
<dbReference type="PROSITE" id="PS50054">
    <property type="entry name" value="TYR_PHOSPHATASE_DUAL"/>
    <property type="match status" value="1"/>
</dbReference>
<dbReference type="GO" id="GO:0050860">
    <property type="term" value="P:negative regulation of T cell receptor signaling pathway"/>
    <property type="evidence" value="ECO:0007669"/>
    <property type="project" value="UniProtKB-ARBA"/>
</dbReference>
<dbReference type="HOGENOM" id="CLU_027074_5_1_1"/>
<feature type="domain" description="Tyrosine specific protein phosphatases" evidence="10">
    <location>
        <begin position="65"/>
        <end position="122"/>
    </location>
</feature>
<evidence type="ECO:0000256" key="5">
    <source>
        <dbReference type="ARBA" id="ARBA00022912"/>
    </source>
</evidence>
<comment type="subcellular location">
    <subcellularLocation>
        <location evidence="1">Cytoplasm</location>
    </subcellularLocation>
</comment>
<dbReference type="PANTHER" id="PTHR45948">
    <property type="entry name" value="DUAL SPECIFICITY PROTEIN PHOSPHATASE DDB_G0269404-RELATED"/>
    <property type="match status" value="1"/>
</dbReference>
<dbReference type="GO" id="GO:0005829">
    <property type="term" value="C:cytosol"/>
    <property type="evidence" value="ECO:0007669"/>
    <property type="project" value="TreeGrafter"/>
</dbReference>
<reference evidence="11" key="2">
    <citation type="submission" date="2025-09" db="UniProtKB">
        <authorList>
            <consortium name="Ensembl"/>
        </authorList>
    </citation>
    <scope>IDENTIFICATION</scope>
</reference>
<evidence type="ECO:0000259" key="9">
    <source>
        <dbReference type="PROSITE" id="PS50054"/>
    </source>
</evidence>
<name>S4RMV2_PETMA</name>
<comment type="catalytic activity">
    <reaction evidence="8">
        <text>O-phospho-L-tyrosyl-[protein] + H2O = L-tyrosyl-[protein] + phosphate</text>
        <dbReference type="Rhea" id="RHEA:10684"/>
        <dbReference type="Rhea" id="RHEA-COMP:10136"/>
        <dbReference type="Rhea" id="RHEA-COMP:20101"/>
        <dbReference type="ChEBI" id="CHEBI:15377"/>
        <dbReference type="ChEBI" id="CHEBI:43474"/>
        <dbReference type="ChEBI" id="CHEBI:46858"/>
        <dbReference type="ChEBI" id="CHEBI:61978"/>
        <dbReference type="EC" id="3.1.3.48"/>
    </reaction>
</comment>
<evidence type="ECO:0000256" key="1">
    <source>
        <dbReference type="ARBA" id="ARBA00004496"/>
    </source>
</evidence>
<comment type="catalytic activity">
    <reaction evidence="6">
        <text>O-phospho-L-seryl-[protein] + H2O = L-seryl-[protein] + phosphate</text>
        <dbReference type="Rhea" id="RHEA:20629"/>
        <dbReference type="Rhea" id="RHEA-COMP:9863"/>
        <dbReference type="Rhea" id="RHEA-COMP:11604"/>
        <dbReference type="ChEBI" id="CHEBI:15377"/>
        <dbReference type="ChEBI" id="CHEBI:29999"/>
        <dbReference type="ChEBI" id="CHEBI:43474"/>
        <dbReference type="ChEBI" id="CHEBI:83421"/>
        <dbReference type="EC" id="3.1.3.16"/>
    </reaction>
</comment>
<dbReference type="GO" id="GO:0004722">
    <property type="term" value="F:protein serine/threonine phosphatase activity"/>
    <property type="evidence" value="ECO:0007669"/>
    <property type="project" value="UniProtKB-EC"/>
</dbReference>
<dbReference type="GO" id="GO:1990782">
    <property type="term" value="F:protein tyrosine kinase binding"/>
    <property type="evidence" value="ECO:0007669"/>
    <property type="project" value="UniProtKB-ARBA"/>
</dbReference>
<keyword evidence="4" id="KW-0378">Hydrolase</keyword>
<dbReference type="InterPro" id="IPR000387">
    <property type="entry name" value="Tyr_Pase_dom"/>
</dbReference>
<evidence type="ECO:0000256" key="4">
    <source>
        <dbReference type="ARBA" id="ARBA00022801"/>
    </source>
</evidence>
<comment type="similarity">
    <text evidence="2">Belongs to the protein-tyrosine phosphatase family. Non-receptor class dual specificity subfamily.</text>
</comment>
<dbReference type="PANTHER" id="PTHR45948:SF2">
    <property type="entry name" value="DUAL SPECIFICITY PROTEIN PHOSPHATASE"/>
    <property type="match status" value="1"/>
</dbReference>
<dbReference type="InterPro" id="IPR029021">
    <property type="entry name" value="Prot-tyrosine_phosphatase-like"/>
</dbReference>
<dbReference type="GO" id="GO:0030155">
    <property type="term" value="P:regulation of cell adhesion"/>
    <property type="evidence" value="ECO:0007669"/>
    <property type="project" value="UniProtKB-ARBA"/>
</dbReference>
<evidence type="ECO:0000313" key="11">
    <source>
        <dbReference type="Ensembl" id="ENSPMAP00000006538.1"/>
    </source>
</evidence>
<protein>
    <submittedName>
        <fullName evidence="11">Dual specificity phosphatase 22b</fullName>
    </submittedName>
</protein>
<sequence length="145" mass="16325">NNNIISDVLEGLYLGNIKDSADLKQLRDHNITHILSVHDAAREALEEMTYLCIQVSDTPSQNLTQHFKDCIQFIHKCRMEKKGCLVHCLAGVSRSVTMVVAYIMTVTSLGWEEAMVAVKTARTCANPNLGFQQQLQMFQNEQLAE</sequence>
<dbReference type="PROSITE" id="PS50056">
    <property type="entry name" value="TYR_PHOSPHATASE_2"/>
    <property type="match status" value="1"/>
</dbReference>
<proteinExistence type="inferred from homology"/>
<dbReference type="STRING" id="7757.ENSPMAP00000006538"/>
<evidence type="ECO:0000256" key="7">
    <source>
        <dbReference type="ARBA" id="ARBA00048336"/>
    </source>
</evidence>
<comment type="catalytic activity">
    <reaction evidence="7">
        <text>O-phospho-L-threonyl-[protein] + H2O = L-threonyl-[protein] + phosphate</text>
        <dbReference type="Rhea" id="RHEA:47004"/>
        <dbReference type="Rhea" id="RHEA-COMP:11060"/>
        <dbReference type="Rhea" id="RHEA-COMP:11605"/>
        <dbReference type="ChEBI" id="CHEBI:15377"/>
        <dbReference type="ChEBI" id="CHEBI:30013"/>
        <dbReference type="ChEBI" id="CHEBI:43474"/>
        <dbReference type="ChEBI" id="CHEBI:61977"/>
        <dbReference type="EC" id="3.1.3.16"/>
    </reaction>
</comment>
<dbReference type="Pfam" id="PF00782">
    <property type="entry name" value="DSPc"/>
    <property type="match status" value="1"/>
</dbReference>
<dbReference type="AlphaFoldDB" id="S4RMV2"/>
<dbReference type="GO" id="GO:0004725">
    <property type="term" value="F:protein tyrosine phosphatase activity"/>
    <property type="evidence" value="ECO:0007669"/>
    <property type="project" value="UniProtKB-EC"/>
</dbReference>
<dbReference type="PRINTS" id="PR01908">
    <property type="entry name" value="ADSPHPHTASE"/>
</dbReference>
<dbReference type="Ensembl" id="ENSPMAT00000006567.1">
    <property type="protein sequence ID" value="ENSPMAP00000006538.1"/>
    <property type="gene ID" value="ENSPMAG00000005935.1"/>
</dbReference>
<dbReference type="OMA" id="QGVKYLC"/>
<keyword evidence="3" id="KW-0963">Cytoplasm</keyword>
<organism evidence="11">
    <name type="scientific">Petromyzon marinus</name>
    <name type="common">Sea lamprey</name>
    <dbReference type="NCBI Taxonomy" id="7757"/>
    <lineage>
        <taxon>Eukaryota</taxon>
        <taxon>Metazoa</taxon>
        <taxon>Chordata</taxon>
        <taxon>Craniata</taxon>
        <taxon>Vertebrata</taxon>
        <taxon>Cyclostomata</taxon>
        <taxon>Hyperoartia</taxon>
        <taxon>Petromyzontiformes</taxon>
        <taxon>Petromyzontidae</taxon>
        <taxon>Petromyzon</taxon>
    </lineage>
</organism>
<dbReference type="FunFam" id="3.90.190.10:FF:000048">
    <property type="entry name" value="dual specificity protein phosphatase 22 isoform X1"/>
    <property type="match status" value="1"/>
</dbReference>
<dbReference type="SUPFAM" id="SSF52799">
    <property type="entry name" value="(Phosphotyrosine protein) phosphatases II"/>
    <property type="match status" value="1"/>
</dbReference>
<evidence type="ECO:0000256" key="3">
    <source>
        <dbReference type="ARBA" id="ARBA00022490"/>
    </source>
</evidence>